<dbReference type="PANTHER" id="PTHR42110:SF1">
    <property type="entry name" value="L-ASPARAGINASE, PUTATIVE (AFU_ORTHOLOGUE AFUA_3G11890)-RELATED"/>
    <property type="match status" value="1"/>
</dbReference>
<dbReference type="AlphaFoldDB" id="A0A928VVU6"/>
<name>A0A928VVU6_9CYAN</name>
<organism evidence="1 2">
    <name type="scientific">Zarconia navalis LEGE 11467</name>
    <dbReference type="NCBI Taxonomy" id="1828826"/>
    <lineage>
        <taxon>Bacteria</taxon>
        <taxon>Bacillati</taxon>
        <taxon>Cyanobacteriota</taxon>
        <taxon>Cyanophyceae</taxon>
        <taxon>Oscillatoriophycideae</taxon>
        <taxon>Oscillatoriales</taxon>
        <taxon>Oscillatoriales incertae sedis</taxon>
        <taxon>Zarconia</taxon>
        <taxon>Zarconia navalis</taxon>
    </lineage>
</organism>
<reference evidence="1" key="1">
    <citation type="submission" date="2020-10" db="EMBL/GenBank/DDBJ databases">
        <authorList>
            <person name="Castelo-Branco R."/>
            <person name="Eusebio N."/>
            <person name="Adriana R."/>
            <person name="Vieira A."/>
            <person name="Brugerolle De Fraissinette N."/>
            <person name="Rezende De Castro R."/>
            <person name="Schneider M.P."/>
            <person name="Vasconcelos V."/>
            <person name="Leao P.N."/>
        </authorList>
    </citation>
    <scope>NUCLEOTIDE SEQUENCE</scope>
    <source>
        <strain evidence="1">LEGE 11467</strain>
    </source>
</reference>
<comment type="caution">
    <text evidence="1">The sequence shown here is derived from an EMBL/GenBank/DDBJ whole genome shotgun (WGS) entry which is preliminary data.</text>
</comment>
<protein>
    <submittedName>
        <fullName evidence="1">Asparaginase</fullName>
    </submittedName>
</protein>
<accession>A0A928VVU6</accession>
<dbReference type="InterPro" id="IPR010349">
    <property type="entry name" value="Asparaginase_II"/>
</dbReference>
<gene>
    <name evidence="1" type="ORF">IQ235_10880</name>
</gene>
<evidence type="ECO:0000313" key="2">
    <source>
        <dbReference type="Proteomes" id="UP000621799"/>
    </source>
</evidence>
<evidence type="ECO:0000313" key="1">
    <source>
        <dbReference type="EMBL" id="MBE9041284.1"/>
    </source>
</evidence>
<proteinExistence type="predicted"/>
<dbReference type="PANTHER" id="PTHR42110">
    <property type="entry name" value="L-ASPARAGINASE, PUTATIVE (AFU_ORTHOLOGUE AFUA_3G11890)-RELATED"/>
    <property type="match status" value="1"/>
</dbReference>
<dbReference type="Pfam" id="PF06089">
    <property type="entry name" value="Asparaginase_II"/>
    <property type="match status" value="1"/>
</dbReference>
<sequence>MTRGKRKNTATIEVQLLREGIVESTHRVGAVISDTRGRVLSVAGDPEDSTFARSALKPFQALAVTSTGTLDRYKLTDRDLAIICSSHKGSIVQARQVFRILWHAEVDPAGLQCPVPAGKQSALEHNCSGKHAGMIAVCQQRNWPIENYMQPNHPVQKLILSQLAELSGMPAAEFIGARDDCGAPTYSMQLSQLASLYARLASGDNLDLERIVRAMTHHPSMVSGDGEFDTELMRLSEGELVSKAGAEGIQCVGRVGEGMGLAIKVADGAKRAKRAAAIHILRQMGWIGPSVAEQLAQKYMTFGNFKRLEVVGELSML</sequence>
<keyword evidence="2" id="KW-1185">Reference proteome</keyword>
<dbReference type="Proteomes" id="UP000621799">
    <property type="component" value="Unassembled WGS sequence"/>
</dbReference>
<dbReference type="EMBL" id="JADEXN010000174">
    <property type="protein sequence ID" value="MBE9041284.1"/>
    <property type="molecule type" value="Genomic_DNA"/>
</dbReference>
<dbReference type="RefSeq" id="WP_264321500.1">
    <property type="nucleotide sequence ID" value="NZ_JADEXN010000174.1"/>
</dbReference>